<evidence type="ECO:0000313" key="1">
    <source>
        <dbReference type="EMBL" id="MBR7792336.1"/>
    </source>
</evidence>
<dbReference type="EMBL" id="JAGSPK010000002">
    <property type="protein sequence ID" value="MBR7792336.1"/>
    <property type="molecule type" value="Genomic_DNA"/>
</dbReference>
<proteinExistence type="predicted"/>
<protein>
    <submittedName>
        <fullName evidence="1">Uncharacterized protein</fullName>
    </submittedName>
</protein>
<reference evidence="1 2" key="1">
    <citation type="submission" date="2021-04" db="EMBL/GenBank/DDBJ databases">
        <title>novel species isolated from subtropical streams in China.</title>
        <authorList>
            <person name="Lu H."/>
        </authorList>
    </citation>
    <scope>NUCLEOTIDE SEQUENCE [LARGE SCALE GENOMIC DNA]</scope>
    <source>
        <strain evidence="1 2">FT147W</strain>
    </source>
</reference>
<comment type="caution">
    <text evidence="1">The sequence shown here is derived from an EMBL/GenBank/DDBJ whole genome shotgun (WGS) entry which is preliminary data.</text>
</comment>
<sequence length="62" mass="7336">MKRITPDTAALEIAHKRLPIKLPFSEAMRVPALKRMIENRARIHIREREKFDLKKLQANDND</sequence>
<dbReference type="RefSeq" id="WP_212678396.1">
    <property type="nucleotide sequence ID" value="NZ_JAGSPK010000002.1"/>
</dbReference>
<accession>A0ABS5H0V1</accession>
<dbReference type="Proteomes" id="UP000682982">
    <property type="component" value="Unassembled WGS sequence"/>
</dbReference>
<evidence type="ECO:0000313" key="2">
    <source>
        <dbReference type="Proteomes" id="UP000682982"/>
    </source>
</evidence>
<keyword evidence="2" id="KW-1185">Reference proteome</keyword>
<name>A0ABS5H0V1_9BURK</name>
<organism evidence="1 2">
    <name type="scientific">Undibacterium rivi</name>
    <dbReference type="NCBI Taxonomy" id="2828729"/>
    <lineage>
        <taxon>Bacteria</taxon>
        <taxon>Pseudomonadati</taxon>
        <taxon>Pseudomonadota</taxon>
        <taxon>Betaproteobacteria</taxon>
        <taxon>Burkholderiales</taxon>
        <taxon>Oxalobacteraceae</taxon>
        <taxon>Undibacterium</taxon>
    </lineage>
</organism>
<gene>
    <name evidence="1" type="ORF">KDM87_06960</name>
</gene>